<reference evidence="1" key="1">
    <citation type="journal article" date="2023" name="Plant J.">
        <title>Genome sequences and population genomics provide insights into the demographic history, inbreeding, and mutation load of two 'living fossil' tree species of Dipteronia.</title>
        <authorList>
            <person name="Feng Y."/>
            <person name="Comes H.P."/>
            <person name="Chen J."/>
            <person name="Zhu S."/>
            <person name="Lu R."/>
            <person name="Zhang X."/>
            <person name="Li P."/>
            <person name="Qiu J."/>
            <person name="Olsen K.M."/>
            <person name="Qiu Y."/>
        </authorList>
    </citation>
    <scope>NUCLEOTIDE SEQUENCE</scope>
    <source>
        <strain evidence="1">KIB01</strain>
    </source>
</reference>
<dbReference type="Pfam" id="PF14299">
    <property type="entry name" value="PP2"/>
    <property type="match status" value="1"/>
</dbReference>
<sequence>MTGMQALPEGCIAVVISFTTPRDTCHLACISTTFKLAIDSDVFVFFFYYYVVAGRLSALSKKELYFRICHDLIHKGKMIISKFGNLIRFMSFWFDILNGKKCYMISSRELNIDDAILIAFTLNKVLEVLIRREVNPFEIVGKINTSLISPMTTYVAYLMFVGGRHIFHRDGDPVEVTIGLAGSIDWQNRAVYFHQENQDGDDDGFFPKKKKEHIGGWKVN</sequence>
<dbReference type="AlphaFoldDB" id="A0AAD9X201"/>
<protein>
    <recommendedName>
        <fullName evidence="3">F-box domain-containing protein</fullName>
    </recommendedName>
</protein>
<dbReference type="Proteomes" id="UP001280121">
    <property type="component" value="Unassembled WGS sequence"/>
</dbReference>
<dbReference type="PANTHER" id="PTHR32278:SF111">
    <property type="entry name" value="F-BOX PROTEIN PP2-B12-RELATED"/>
    <property type="match status" value="1"/>
</dbReference>
<accession>A0AAD9X201</accession>
<dbReference type="InterPro" id="IPR025886">
    <property type="entry name" value="PP2-like"/>
</dbReference>
<dbReference type="PANTHER" id="PTHR32278">
    <property type="entry name" value="F-BOX DOMAIN-CONTAINING PROTEIN"/>
    <property type="match status" value="1"/>
</dbReference>
<name>A0AAD9X201_9ROSI</name>
<evidence type="ECO:0000313" key="2">
    <source>
        <dbReference type="Proteomes" id="UP001280121"/>
    </source>
</evidence>
<evidence type="ECO:0008006" key="3">
    <source>
        <dbReference type="Google" id="ProtNLM"/>
    </source>
</evidence>
<keyword evidence="2" id="KW-1185">Reference proteome</keyword>
<organism evidence="1 2">
    <name type="scientific">Dipteronia dyeriana</name>
    <dbReference type="NCBI Taxonomy" id="168575"/>
    <lineage>
        <taxon>Eukaryota</taxon>
        <taxon>Viridiplantae</taxon>
        <taxon>Streptophyta</taxon>
        <taxon>Embryophyta</taxon>
        <taxon>Tracheophyta</taxon>
        <taxon>Spermatophyta</taxon>
        <taxon>Magnoliopsida</taxon>
        <taxon>eudicotyledons</taxon>
        <taxon>Gunneridae</taxon>
        <taxon>Pentapetalae</taxon>
        <taxon>rosids</taxon>
        <taxon>malvids</taxon>
        <taxon>Sapindales</taxon>
        <taxon>Sapindaceae</taxon>
        <taxon>Hippocastanoideae</taxon>
        <taxon>Acereae</taxon>
        <taxon>Dipteronia</taxon>
    </lineage>
</organism>
<dbReference type="CDD" id="cd22162">
    <property type="entry name" value="F-box_AtSKIP3-like"/>
    <property type="match status" value="1"/>
</dbReference>
<dbReference type="SUPFAM" id="SSF81383">
    <property type="entry name" value="F-box domain"/>
    <property type="match status" value="1"/>
</dbReference>
<comment type="caution">
    <text evidence="1">The sequence shown here is derived from an EMBL/GenBank/DDBJ whole genome shotgun (WGS) entry which is preliminary data.</text>
</comment>
<evidence type="ECO:0000313" key="1">
    <source>
        <dbReference type="EMBL" id="KAK2650790.1"/>
    </source>
</evidence>
<proteinExistence type="predicted"/>
<dbReference type="EMBL" id="JANJYI010000005">
    <property type="protein sequence ID" value="KAK2650790.1"/>
    <property type="molecule type" value="Genomic_DNA"/>
</dbReference>
<gene>
    <name evidence="1" type="ORF">Ddye_018279</name>
</gene>
<dbReference type="InterPro" id="IPR036047">
    <property type="entry name" value="F-box-like_dom_sf"/>
</dbReference>